<feature type="region of interest" description="Disordered" evidence="6">
    <location>
        <begin position="144"/>
        <end position="172"/>
    </location>
</feature>
<dbReference type="GO" id="GO:0003677">
    <property type="term" value="F:DNA binding"/>
    <property type="evidence" value="ECO:0007669"/>
    <property type="project" value="UniProtKB-KW"/>
</dbReference>
<name>A0A438FMZ7_VITVI</name>
<dbReference type="PANTHER" id="PTHR31920">
    <property type="entry name" value="B3 DOMAIN-CONTAINING"/>
    <property type="match status" value="1"/>
</dbReference>
<dbReference type="PROSITE" id="PS50863">
    <property type="entry name" value="B3"/>
    <property type="match status" value="1"/>
</dbReference>
<dbReference type="EMBL" id="QGNW01000842">
    <property type="protein sequence ID" value="RVW61323.1"/>
    <property type="molecule type" value="Genomic_DNA"/>
</dbReference>
<dbReference type="Gene3D" id="2.40.330.10">
    <property type="entry name" value="DNA-binding pseudobarrel domain"/>
    <property type="match status" value="1"/>
</dbReference>
<keyword evidence="3" id="KW-0238">DNA-binding</keyword>
<dbReference type="InterPro" id="IPR003340">
    <property type="entry name" value="B3_DNA-bd"/>
</dbReference>
<evidence type="ECO:0000256" key="2">
    <source>
        <dbReference type="ARBA" id="ARBA00023015"/>
    </source>
</evidence>
<protein>
    <submittedName>
        <fullName evidence="8">B3 domain-containing protein</fullName>
    </submittedName>
</protein>
<dbReference type="Pfam" id="PF02362">
    <property type="entry name" value="B3"/>
    <property type="match status" value="1"/>
</dbReference>
<comment type="subcellular location">
    <subcellularLocation>
        <location evidence="1">Nucleus</location>
    </subcellularLocation>
</comment>
<feature type="domain" description="TF-B3" evidence="7">
    <location>
        <begin position="53"/>
        <end position="131"/>
    </location>
</feature>
<evidence type="ECO:0000313" key="8">
    <source>
        <dbReference type="EMBL" id="RVW61323.1"/>
    </source>
</evidence>
<gene>
    <name evidence="8" type="primary">Os01g0723500_4</name>
    <name evidence="8" type="ORF">CK203_020676</name>
</gene>
<dbReference type="SMART" id="SM01019">
    <property type="entry name" value="B3"/>
    <property type="match status" value="1"/>
</dbReference>
<keyword evidence="4" id="KW-0804">Transcription</keyword>
<evidence type="ECO:0000256" key="5">
    <source>
        <dbReference type="ARBA" id="ARBA00023242"/>
    </source>
</evidence>
<dbReference type="GO" id="GO:0005634">
    <property type="term" value="C:nucleus"/>
    <property type="evidence" value="ECO:0007669"/>
    <property type="project" value="UniProtKB-SubCell"/>
</dbReference>
<proteinExistence type="predicted"/>
<dbReference type="InterPro" id="IPR050655">
    <property type="entry name" value="Plant_B3_domain"/>
</dbReference>
<keyword evidence="2" id="KW-0805">Transcription regulation</keyword>
<evidence type="ECO:0000256" key="3">
    <source>
        <dbReference type="ARBA" id="ARBA00023125"/>
    </source>
</evidence>
<dbReference type="InterPro" id="IPR015300">
    <property type="entry name" value="DNA-bd_pseudobarrel_sf"/>
</dbReference>
<dbReference type="PANTHER" id="PTHR31920:SF122">
    <property type="entry name" value="B3 DOMAIN-CONTAINING PROTEIN REM23"/>
    <property type="match status" value="1"/>
</dbReference>
<evidence type="ECO:0000313" key="9">
    <source>
        <dbReference type="Proteomes" id="UP000288805"/>
    </source>
</evidence>
<sequence>MIRQRMTAGHFVGACLVQKLQNRQTMEKESLKTEDARPHFFKIIHGEDVKRHLRIPPAFMEHLSQEMSNRATLTGPSGSQWRVTVSTDANGTYLQKGWKQFMKENNLGDSEFLTFRYDGNMQFYVKIFDKSGVQRLAALVSGNRTQEGTRVSNGKRAQGRPRKSPVGSLNLP</sequence>
<accession>A0A438FMZ7</accession>
<dbReference type="AlphaFoldDB" id="A0A438FMZ7"/>
<evidence type="ECO:0000256" key="6">
    <source>
        <dbReference type="SAM" id="MobiDB-lite"/>
    </source>
</evidence>
<dbReference type="Proteomes" id="UP000288805">
    <property type="component" value="Unassembled WGS sequence"/>
</dbReference>
<evidence type="ECO:0000256" key="4">
    <source>
        <dbReference type="ARBA" id="ARBA00023163"/>
    </source>
</evidence>
<dbReference type="SUPFAM" id="SSF101936">
    <property type="entry name" value="DNA-binding pseudobarrel domain"/>
    <property type="match status" value="1"/>
</dbReference>
<evidence type="ECO:0000259" key="7">
    <source>
        <dbReference type="PROSITE" id="PS50863"/>
    </source>
</evidence>
<comment type="caution">
    <text evidence="8">The sequence shown here is derived from an EMBL/GenBank/DDBJ whole genome shotgun (WGS) entry which is preliminary data.</text>
</comment>
<organism evidence="8 9">
    <name type="scientific">Vitis vinifera</name>
    <name type="common">Grape</name>
    <dbReference type="NCBI Taxonomy" id="29760"/>
    <lineage>
        <taxon>Eukaryota</taxon>
        <taxon>Viridiplantae</taxon>
        <taxon>Streptophyta</taxon>
        <taxon>Embryophyta</taxon>
        <taxon>Tracheophyta</taxon>
        <taxon>Spermatophyta</taxon>
        <taxon>Magnoliopsida</taxon>
        <taxon>eudicotyledons</taxon>
        <taxon>Gunneridae</taxon>
        <taxon>Pentapetalae</taxon>
        <taxon>rosids</taxon>
        <taxon>Vitales</taxon>
        <taxon>Vitaceae</taxon>
        <taxon>Viteae</taxon>
        <taxon>Vitis</taxon>
    </lineage>
</organism>
<evidence type="ECO:0000256" key="1">
    <source>
        <dbReference type="ARBA" id="ARBA00004123"/>
    </source>
</evidence>
<dbReference type="CDD" id="cd10017">
    <property type="entry name" value="B3_DNA"/>
    <property type="match status" value="1"/>
</dbReference>
<keyword evidence="5" id="KW-0539">Nucleus</keyword>
<reference evidence="8 9" key="1">
    <citation type="journal article" date="2018" name="PLoS Genet.">
        <title>Population sequencing reveals clonal diversity and ancestral inbreeding in the grapevine cultivar Chardonnay.</title>
        <authorList>
            <person name="Roach M.J."/>
            <person name="Johnson D.L."/>
            <person name="Bohlmann J."/>
            <person name="van Vuuren H.J."/>
            <person name="Jones S.J."/>
            <person name="Pretorius I.S."/>
            <person name="Schmidt S.A."/>
            <person name="Borneman A.R."/>
        </authorList>
    </citation>
    <scope>NUCLEOTIDE SEQUENCE [LARGE SCALE GENOMIC DNA]</scope>
    <source>
        <strain evidence="9">cv. Chardonnay</strain>
        <tissue evidence="8">Leaf</tissue>
    </source>
</reference>